<proteinExistence type="predicted"/>
<accession>A0ACC0Z4L6</accession>
<protein>
    <submittedName>
        <fullName evidence="1">Uncharacterized protein</fullName>
    </submittedName>
</protein>
<organism evidence="1 2">
    <name type="scientific">Pistacia integerrima</name>
    <dbReference type="NCBI Taxonomy" id="434235"/>
    <lineage>
        <taxon>Eukaryota</taxon>
        <taxon>Viridiplantae</taxon>
        <taxon>Streptophyta</taxon>
        <taxon>Embryophyta</taxon>
        <taxon>Tracheophyta</taxon>
        <taxon>Spermatophyta</taxon>
        <taxon>Magnoliopsida</taxon>
        <taxon>eudicotyledons</taxon>
        <taxon>Gunneridae</taxon>
        <taxon>Pentapetalae</taxon>
        <taxon>rosids</taxon>
        <taxon>malvids</taxon>
        <taxon>Sapindales</taxon>
        <taxon>Anacardiaceae</taxon>
        <taxon>Pistacia</taxon>
    </lineage>
</organism>
<evidence type="ECO:0000313" key="2">
    <source>
        <dbReference type="Proteomes" id="UP001163603"/>
    </source>
</evidence>
<dbReference type="EMBL" id="CM047738">
    <property type="protein sequence ID" value="KAJ0045320.1"/>
    <property type="molecule type" value="Genomic_DNA"/>
</dbReference>
<gene>
    <name evidence="1" type="ORF">Pint_04403</name>
</gene>
<keyword evidence="2" id="KW-1185">Reference proteome</keyword>
<name>A0ACC0Z4L6_9ROSI</name>
<sequence length="340" mass="38111">MNSKTTTKLITRNNKNNYETNRKFLLCCTKPPGTPLVAMNMNMNMNKDGSVRSVWGCADELKEPVFKYAAVGGEYESDDAEILKDGKRKKKKGGGKKLLRIFKAILFETSMAKKLKKRKLVKKQKQASKGATLQAEPEKSESFNESSISQEIMGIGSGRIFSTTTSSLGFSSNSSGITSSSTCSSSLSSNSKCSSNKSFSDRIKSFSDKTKSFSDRNKSFCDKSKLFLDRNKSFRLSTFERVVPMKEKQEENMQMQEHGKGCYGPNIGLCFILISFFVLVLWGKCCAIFCTSTWLFLVPRWAIAKNPSQNLVIHSPQLDSDYKKKIIIGGLLERHNSRNR</sequence>
<comment type="caution">
    <text evidence="1">The sequence shown here is derived from an EMBL/GenBank/DDBJ whole genome shotgun (WGS) entry which is preliminary data.</text>
</comment>
<dbReference type="Proteomes" id="UP001163603">
    <property type="component" value="Chromosome 3"/>
</dbReference>
<evidence type="ECO:0000313" key="1">
    <source>
        <dbReference type="EMBL" id="KAJ0045320.1"/>
    </source>
</evidence>
<reference evidence="2" key="1">
    <citation type="journal article" date="2023" name="G3 (Bethesda)">
        <title>Genome assembly and association tests identify interacting loci associated with vigor, precocity, and sex in interspecific pistachio rootstocks.</title>
        <authorList>
            <person name="Palmer W."/>
            <person name="Jacygrad E."/>
            <person name="Sagayaradj S."/>
            <person name="Cavanaugh K."/>
            <person name="Han R."/>
            <person name="Bertier L."/>
            <person name="Beede B."/>
            <person name="Kafkas S."/>
            <person name="Golino D."/>
            <person name="Preece J."/>
            <person name="Michelmore R."/>
        </authorList>
    </citation>
    <scope>NUCLEOTIDE SEQUENCE [LARGE SCALE GENOMIC DNA]</scope>
</reference>